<protein>
    <submittedName>
        <fullName evidence="1">Uncharacterized protein</fullName>
    </submittedName>
</protein>
<sequence>MAINGLGFLSRTEETLLDAKLRTYLASKDCSDTIIEPYVQNCCDTRLTIAFGGKITIFKMDRTYTGIIAHDNRSKCMRQYSHNYFMDQRKKYVTYSSIFNSDLIYLGGNYGYDKQFIVWLSNSILYLYSGFENFAKCYNATNNVFWNSNGIIYINQCPTRIQDFWFLYNFINISFFYTQPTILEIPSNW</sequence>
<name>A0A814FII1_ADIRI</name>
<evidence type="ECO:0000313" key="1">
    <source>
        <dbReference type="EMBL" id="CAF0983908.1"/>
    </source>
</evidence>
<evidence type="ECO:0000313" key="2">
    <source>
        <dbReference type="Proteomes" id="UP000663852"/>
    </source>
</evidence>
<accession>A0A814FII1</accession>
<dbReference type="Proteomes" id="UP000663852">
    <property type="component" value="Unassembled WGS sequence"/>
</dbReference>
<dbReference type="AlphaFoldDB" id="A0A814FII1"/>
<organism evidence="1 2">
    <name type="scientific">Adineta ricciae</name>
    <name type="common">Rotifer</name>
    <dbReference type="NCBI Taxonomy" id="249248"/>
    <lineage>
        <taxon>Eukaryota</taxon>
        <taxon>Metazoa</taxon>
        <taxon>Spiralia</taxon>
        <taxon>Gnathifera</taxon>
        <taxon>Rotifera</taxon>
        <taxon>Eurotatoria</taxon>
        <taxon>Bdelloidea</taxon>
        <taxon>Adinetida</taxon>
        <taxon>Adinetidae</taxon>
        <taxon>Adineta</taxon>
    </lineage>
</organism>
<proteinExistence type="predicted"/>
<comment type="caution">
    <text evidence="1">The sequence shown here is derived from an EMBL/GenBank/DDBJ whole genome shotgun (WGS) entry which is preliminary data.</text>
</comment>
<gene>
    <name evidence="1" type="ORF">EDS130_LOCUS14020</name>
</gene>
<reference evidence="1" key="1">
    <citation type="submission" date="2021-02" db="EMBL/GenBank/DDBJ databases">
        <authorList>
            <person name="Nowell W R."/>
        </authorList>
    </citation>
    <scope>NUCLEOTIDE SEQUENCE</scope>
</reference>
<dbReference type="EMBL" id="CAJNOJ010000056">
    <property type="protein sequence ID" value="CAF0983908.1"/>
    <property type="molecule type" value="Genomic_DNA"/>
</dbReference>